<dbReference type="PANTHER" id="PTHR48069:SF3">
    <property type="entry name" value="DIHYDROFOLATE REDUCTASE"/>
    <property type="match status" value="1"/>
</dbReference>
<protein>
    <recommendedName>
        <fullName evidence="3 8">Dihydrofolate reductase</fullName>
        <ecNumber evidence="3 8">1.5.1.3</ecNumber>
    </recommendedName>
</protein>
<keyword evidence="12" id="KW-1185">Reference proteome</keyword>
<dbReference type="PROSITE" id="PS00075">
    <property type="entry name" value="DHFR_1"/>
    <property type="match status" value="1"/>
</dbReference>
<dbReference type="PIRSF" id="PIRSF000194">
    <property type="entry name" value="DHFR"/>
    <property type="match status" value="1"/>
</dbReference>
<dbReference type="EMBL" id="JACIBY010000003">
    <property type="protein sequence ID" value="MBB3837916.1"/>
    <property type="molecule type" value="Genomic_DNA"/>
</dbReference>
<dbReference type="CDD" id="cd00209">
    <property type="entry name" value="DHFR"/>
    <property type="match status" value="1"/>
</dbReference>
<dbReference type="UniPathway" id="UPA00077">
    <property type="reaction ID" value="UER00158"/>
</dbReference>
<dbReference type="PROSITE" id="PS51330">
    <property type="entry name" value="DHFR_2"/>
    <property type="match status" value="1"/>
</dbReference>
<dbReference type="GO" id="GO:0046655">
    <property type="term" value="P:folic acid metabolic process"/>
    <property type="evidence" value="ECO:0007669"/>
    <property type="project" value="TreeGrafter"/>
</dbReference>
<dbReference type="InterPro" id="IPR017925">
    <property type="entry name" value="DHFR_CS"/>
</dbReference>
<dbReference type="GO" id="GO:0050661">
    <property type="term" value="F:NADP binding"/>
    <property type="evidence" value="ECO:0007669"/>
    <property type="project" value="InterPro"/>
</dbReference>
<evidence type="ECO:0000256" key="9">
    <source>
        <dbReference type="RuleBase" id="RU004474"/>
    </source>
</evidence>
<evidence type="ECO:0000256" key="3">
    <source>
        <dbReference type="ARBA" id="ARBA00012856"/>
    </source>
</evidence>
<dbReference type="InterPro" id="IPR012259">
    <property type="entry name" value="DHFR"/>
</dbReference>
<organism evidence="11 12">
    <name type="scientific">Runella defluvii</name>
    <dbReference type="NCBI Taxonomy" id="370973"/>
    <lineage>
        <taxon>Bacteria</taxon>
        <taxon>Pseudomonadati</taxon>
        <taxon>Bacteroidota</taxon>
        <taxon>Cytophagia</taxon>
        <taxon>Cytophagales</taxon>
        <taxon>Spirosomataceae</taxon>
        <taxon>Runella</taxon>
    </lineage>
</organism>
<comment type="function">
    <text evidence="7 8">Key enzyme in folate metabolism. Catalyzes an essential reaction for de novo glycine and purine synthesis, and for DNA precursor synthesis.</text>
</comment>
<dbReference type="Pfam" id="PF00186">
    <property type="entry name" value="DHFR_1"/>
    <property type="match status" value="1"/>
</dbReference>
<dbReference type="EC" id="1.5.1.3" evidence="3 8"/>
<evidence type="ECO:0000259" key="10">
    <source>
        <dbReference type="PROSITE" id="PS51330"/>
    </source>
</evidence>
<evidence type="ECO:0000256" key="7">
    <source>
        <dbReference type="ARBA" id="ARBA00025067"/>
    </source>
</evidence>
<comment type="caution">
    <text evidence="11">The sequence shown here is derived from an EMBL/GenBank/DDBJ whole genome shotgun (WGS) entry which is preliminary data.</text>
</comment>
<keyword evidence="6 8" id="KW-0560">Oxidoreductase</keyword>
<proteinExistence type="inferred from homology"/>
<evidence type="ECO:0000313" key="11">
    <source>
        <dbReference type="EMBL" id="MBB3837916.1"/>
    </source>
</evidence>
<evidence type="ECO:0000256" key="2">
    <source>
        <dbReference type="ARBA" id="ARBA00009539"/>
    </source>
</evidence>
<dbReference type="GO" id="GO:0046452">
    <property type="term" value="P:dihydrofolate metabolic process"/>
    <property type="evidence" value="ECO:0007669"/>
    <property type="project" value="TreeGrafter"/>
</dbReference>
<comment type="pathway">
    <text evidence="1 8">Cofactor biosynthesis; tetrahydrofolate biosynthesis; 5,6,7,8-tetrahydrofolate from 7,8-dihydrofolate: step 1/1.</text>
</comment>
<reference evidence="11 12" key="1">
    <citation type="submission" date="2020-08" db="EMBL/GenBank/DDBJ databases">
        <title>Genomic Encyclopedia of Type Strains, Phase IV (KMG-IV): sequencing the most valuable type-strain genomes for metagenomic binning, comparative biology and taxonomic classification.</title>
        <authorList>
            <person name="Goeker M."/>
        </authorList>
    </citation>
    <scope>NUCLEOTIDE SEQUENCE [LARGE SCALE GENOMIC DNA]</scope>
    <source>
        <strain evidence="11 12">DSM 17976</strain>
    </source>
</reference>
<evidence type="ECO:0000256" key="4">
    <source>
        <dbReference type="ARBA" id="ARBA00022563"/>
    </source>
</evidence>
<gene>
    <name evidence="11" type="ORF">FHS57_001913</name>
</gene>
<accession>A0A7W6EQ13</accession>
<evidence type="ECO:0000256" key="8">
    <source>
        <dbReference type="PIRNR" id="PIRNR000194"/>
    </source>
</evidence>
<dbReference type="RefSeq" id="WP_183972842.1">
    <property type="nucleotide sequence ID" value="NZ_JACIBY010000003.1"/>
</dbReference>
<name>A0A7W6EQ13_9BACT</name>
<dbReference type="Proteomes" id="UP000541352">
    <property type="component" value="Unassembled WGS sequence"/>
</dbReference>
<dbReference type="Gene3D" id="3.40.430.10">
    <property type="entry name" value="Dihydrofolate Reductase, subunit A"/>
    <property type="match status" value="1"/>
</dbReference>
<evidence type="ECO:0000256" key="1">
    <source>
        <dbReference type="ARBA" id="ARBA00004903"/>
    </source>
</evidence>
<dbReference type="InterPro" id="IPR024072">
    <property type="entry name" value="DHFR-like_dom_sf"/>
</dbReference>
<dbReference type="GO" id="GO:0006730">
    <property type="term" value="P:one-carbon metabolic process"/>
    <property type="evidence" value="ECO:0007669"/>
    <property type="project" value="UniProtKB-KW"/>
</dbReference>
<dbReference type="InterPro" id="IPR001796">
    <property type="entry name" value="DHFR_dom"/>
</dbReference>
<dbReference type="GO" id="GO:0005829">
    <property type="term" value="C:cytosol"/>
    <property type="evidence" value="ECO:0007669"/>
    <property type="project" value="TreeGrafter"/>
</dbReference>
<dbReference type="PANTHER" id="PTHR48069">
    <property type="entry name" value="DIHYDROFOLATE REDUCTASE"/>
    <property type="match status" value="1"/>
</dbReference>
<keyword evidence="5 8" id="KW-0521">NADP</keyword>
<dbReference type="GO" id="GO:0046654">
    <property type="term" value="P:tetrahydrofolate biosynthetic process"/>
    <property type="evidence" value="ECO:0007669"/>
    <property type="project" value="UniProtKB-UniPathway"/>
</dbReference>
<comment type="similarity">
    <text evidence="2 8 9">Belongs to the dihydrofolate reductase family.</text>
</comment>
<sequence length="164" mass="18920">MRISLIAAMSENRAIGLKGRLPWPHLPNDWANFFKVTEGCRMIMGRKSYDTPDRLWSKAGNFVITRQADFPLDEGFERASSLEEALELCKEDKEVFVIGGEEIFRQALPLADCIHLTLVHGVFEGDAFFPAFNETDFHIKSRQEFPADSSHLYSYEFLVYERKH</sequence>
<dbReference type="SUPFAM" id="SSF53597">
    <property type="entry name" value="Dihydrofolate reductase-like"/>
    <property type="match status" value="1"/>
</dbReference>
<evidence type="ECO:0000256" key="6">
    <source>
        <dbReference type="ARBA" id="ARBA00023002"/>
    </source>
</evidence>
<comment type="catalytic activity">
    <reaction evidence="8">
        <text>(6S)-5,6,7,8-tetrahydrofolate + NADP(+) = 7,8-dihydrofolate + NADPH + H(+)</text>
        <dbReference type="Rhea" id="RHEA:15009"/>
        <dbReference type="ChEBI" id="CHEBI:15378"/>
        <dbReference type="ChEBI" id="CHEBI:57451"/>
        <dbReference type="ChEBI" id="CHEBI:57453"/>
        <dbReference type="ChEBI" id="CHEBI:57783"/>
        <dbReference type="ChEBI" id="CHEBI:58349"/>
        <dbReference type="EC" id="1.5.1.3"/>
    </reaction>
</comment>
<dbReference type="GO" id="GO:0004146">
    <property type="term" value="F:dihydrofolate reductase activity"/>
    <property type="evidence" value="ECO:0007669"/>
    <property type="project" value="UniProtKB-EC"/>
</dbReference>
<dbReference type="PRINTS" id="PR00070">
    <property type="entry name" value="DHFR"/>
</dbReference>
<evidence type="ECO:0000313" key="12">
    <source>
        <dbReference type="Proteomes" id="UP000541352"/>
    </source>
</evidence>
<keyword evidence="4 8" id="KW-0554">One-carbon metabolism</keyword>
<dbReference type="AlphaFoldDB" id="A0A7W6EQ13"/>
<feature type="domain" description="DHFR" evidence="10">
    <location>
        <begin position="2"/>
        <end position="162"/>
    </location>
</feature>
<evidence type="ECO:0000256" key="5">
    <source>
        <dbReference type="ARBA" id="ARBA00022857"/>
    </source>
</evidence>